<evidence type="ECO:0008006" key="3">
    <source>
        <dbReference type="Google" id="ProtNLM"/>
    </source>
</evidence>
<reference evidence="1 2" key="1">
    <citation type="submission" date="2021-06" db="EMBL/GenBank/DDBJ databases">
        <title>Complete genome sequence of Erwinia phage pEa_SNUABM_03.</title>
        <authorList>
            <person name="Kim S.G."/>
            <person name="Park S.C."/>
        </authorList>
    </citation>
    <scope>NUCLEOTIDE SEQUENCE [LARGE SCALE GENOMIC DNA]</scope>
</reference>
<dbReference type="SUPFAM" id="SSF109604">
    <property type="entry name" value="HD-domain/PDEase-like"/>
    <property type="match status" value="1"/>
</dbReference>
<keyword evidence="2" id="KW-1185">Reference proteome</keyword>
<protein>
    <recommendedName>
        <fullName evidence="3">HD domain-containing protein</fullName>
    </recommendedName>
</protein>
<proteinExistence type="predicted"/>
<accession>A0AAE8C2W5</accession>
<gene>
    <name evidence="1" type="ORF">pEaSNUABM3_00306</name>
</gene>
<dbReference type="Gene3D" id="1.10.3210.10">
    <property type="entry name" value="Hypothetical protein af1432"/>
    <property type="match status" value="1"/>
</dbReference>
<sequence>MTKTATFPWKSADHRNVDFALRINKLNLMETWNYVKANNKPDAEGDALLSMMHYHSTEHMRQVTVIALWLLERESEQAWQYDVGALPLAVACMFHDMNHSLGKTDDEQNVAVAQEAFKQYLTVTEDQRIIDQQDIILELIKITQFPYSGTRQPKNLVERCIRDADILYGMQEDVIDYVMFSLRRELNRRPKTSTLKYDREQWAAMRIDFLFSIEIYTPTAEAIMGWELSSTNDNSHEDKLQVWVSDDPVFYVTTANALKANDVLFIDTPEDATTKRRLIERITDMGVGFNIYFNDGDSLHLRNGEKCVAVERRK</sequence>
<dbReference type="EMBL" id="MZ443770">
    <property type="protein sequence ID" value="QZE56503.1"/>
    <property type="molecule type" value="Genomic_DNA"/>
</dbReference>
<dbReference type="Proteomes" id="UP000827787">
    <property type="component" value="Segment"/>
</dbReference>
<name>A0AAE8C2W5_9CAUD</name>
<evidence type="ECO:0000313" key="1">
    <source>
        <dbReference type="EMBL" id="QZE56503.1"/>
    </source>
</evidence>
<evidence type="ECO:0000313" key="2">
    <source>
        <dbReference type="Proteomes" id="UP000827787"/>
    </source>
</evidence>
<organism evidence="1 2">
    <name type="scientific">Erwinia phage pEa_SNUABM_3</name>
    <dbReference type="NCBI Taxonomy" id="2869552"/>
    <lineage>
        <taxon>Viruses</taxon>
        <taxon>Duplodnaviria</taxon>
        <taxon>Heunggongvirae</taxon>
        <taxon>Uroviricota</taxon>
        <taxon>Caudoviricetes</taxon>
        <taxon>Alexandravirus</taxon>
        <taxon>Alexandravirus SNUABM3</taxon>
    </lineage>
</organism>